<evidence type="ECO:0008006" key="3">
    <source>
        <dbReference type="Google" id="ProtNLM"/>
    </source>
</evidence>
<name>A0ABT4J443_9RHOB</name>
<keyword evidence="2" id="KW-1185">Reference proteome</keyword>
<gene>
    <name evidence="1" type="ORF">OU682_09565</name>
</gene>
<dbReference type="Proteomes" id="UP001149822">
    <property type="component" value="Unassembled WGS sequence"/>
</dbReference>
<reference evidence="1" key="1">
    <citation type="submission" date="2022-12" db="EMBL/GenBank/DDBJ databases">
        <title>Paracoccus sp. EF6 isolated from a lake water.</title>
        <authorList>
            <person name="Liu H."/>
        </authorList>
    </citation>
    <scope>NUCLEOTIDE SEQUENCE</scope>
    <source>
        <strain evidence="1">EF6</strain>
    </source>
</reference>
<accession>A0ABT4J443</accession>
<protein>
    <recommendedName>
        <fullName evidence="3">TonB-dependent receptor</fullName>
    </recommendedName>
</protein>
<organism evidence="1 2">
    <name type="scientific">Paracoccus benzoatiresistens</name>
    <dbReference type="NCBI Taxonomy" id="2997341"/>
    <lineage>
        <taxon>Bacteria</taxon>
        <taxon>Pseudomonadati</taxon>
        <taxon>Pseudomonadota</taxon>
        <taxon>Alphaproteobacteria</taxon>
        <taxon>Rhodobacterales</taxon>
        <taxon>Paracoccaceae</taxon>
        <taxon>Paracoccus</taxon>
    </lineage>
</organism>
<dbReference type="EMBL" id="JAPTYD010000010">
    <property type="protein sequence ID" value="MCZ0961862.1"/>
    <property type="molecule type" value="Genomic_DNA"/>
</dbReference>
<comment type="caution">
    <text evidence="1">The sequence shown here is derived from an EMBL/GenBank/DDBJ whole genome shotgun (WGS) entry which is preliminary data.</text>
</comment>
<evidence type="ECO:0000313" key="1">
    <source>
        <dbReference type="EMBL" id="MCZ0961862.1"/>
    </source>
</evidence>
<proteinExistence type="predicted"/>
<sequence length="215" mass="23247">MTRCALGSAIGLGREDMAEVGQISLNIGCSGRFGDRLTFSVGLTTYPVSGDRHGGDLTYSYALNWRITDQVTLTYANYTAALAGGRALAGLSEGRLQLSTRLTRLPLASKAMPDRALTCTGFVSVARSASSNAGVNCGVNVTPRLTVRFTALAYPPGTQEEGDADYSYSASYVLNDRVTLNYSNYANNRWPWNQSPDQVELFHGGSLGLSYRWDF</sequence>
<evidence type="ECO:0000313" key="2">
    <source>
        <dbReference type="Proteomes" id="UP001149822"/>
    </source>
</evidence>